<dbReference type="EMBL" id="JAKRCV010000083">
    <property type="protein sequence ID" value="MCG7323541.1"/>
    <property type="molecule type" value="Genomic_DNA"/>
</dbReference>
<keyword evidence="3" id="KW-1185">Reference proteome</keyword>
<accession>A0ABS9Q6N9</accession>
<dbReference type="InterPro" id="IPR023353">
    <property type="entry name" value="LemA-like_dom_sf"/>
</dbReference>
<evidence type="ECO:0000313" key="2">
    <source>
        <dbReference type="EMBL" id="MCG7323541.1"/>
    </source>
</evidence>
<proteinExistence type="predicted"/>
<sequence length="185" mass="20452">MHVPDIPLTVVLVGLVLLLLAWRLTYTAARLDRLHARVEGALVAVDAQLVRRAEAVQELAGSGLLDPATSLFLAAAAAETLELEDEPVEARIEAETDLTQALDLALPPETVDALRRDGDHGGRVLLQRLRSSCTRVQLARRFHNDAVVDVQRVRRKRLVRTFRLAGHAELPHTVEFDDRLPSALE</sequence>
<protein>
    <recommendedName>
        <fullName evidence="4">NUDIX hydrolase</fullName>
    </recommendedName>
</protein>
<comment type="caution">
    <text evidence="2">The sequence shown here is derived from an EMBL/GenBank/DDBJ whole genome shotgun (WGS) entry which is preliminary data.</text>
</comment>
<keyword evidence="1" id="KW-0472">Membrane</keyword>
<evidence type="ECO:0000313" key="3">
    <source>
        <dbReference type="Proteomes" id="UP001521931"/>
    </source>
</evidence>
<name>A0ABS9Q6N9_9MICO</name>
<keyword evidence="1" id="KW-0812">Transmembrane</keyword>
<organism evidence="2 3">
    <name type="scientific">Arsenicicoccus bolidensis</name>
    <dbReference type="NCBI Taxonomy" id="229480"/>
    <lineage>
        <taxon>Bacteria</taxon>
        <taxon>Bacillati</taxon>
        <taxon>Actinomycetota</taxon>
        <taxon>Actinomycetes</taxon>
        <taxon>Micrococcales</taxon>
        <taxon>Intrasporangiaceae</taxon>
        <taxon>Arsenicicoccus</taxon>
    </lineage>
</organism>
<reference evidence="2 3" key="1">
    <citation type="submission" date="2022-02" db="EMBL/GenBank/DDBJ databases">
        <title>Uncovering new skin microbiome diversity through culturing and metagenomics.</title>
        <authorList>
            <person name="Conlan S."/>
            <person name="Deming C."/>
            <person name="Nisc Comparative Sequencing Program N."/>
            <person name="Segre J.A."/>
        </authorList>
    </citation>
    <scope>NUCLEOTIDE SEQUENCE [LARGE SCALE GENOMIC DNA]</scope>
    <source>
        <strain evidence="2 3">ACRQZ</strain>
    </source>
</reference>
<feature type="transmembrane region" description="Helical" evidence="1">
    <location>
        <begin position="6"/>
        <end position="25"/>
    </location>
</feature>
<evidence type="ECO:0008006" key="4">
    <source>
        <dbReference type="Google" id="ProtNLM"/>
    </source>
</evidence>
<gene>
    <name evidence="2" type="ORF">MHL29_16825</name>
</gene>
<dbReference type="Gene3D" id="1.20.1440.20">
    <property type="entry name" value="LemA-like domain"/>
    <property type="match status" value="1"/>
</dbReference>
<dbReference type="SUPFAM" id="SSF140478">
    <property type="entry name" value="LemA-like"/>
    <property type="match status" value="1"/>
</dbReference>
<dbReference type="RefSeq" id="WP_029212341.1">
    <property type="nucleotide sequence ID" value="NZ_DAMCTM010000034.1"/>
</dbReference>
<dbReference type="Proteomes" id="UP001521931">
    <property type="component" value="Unassembled WGS sequence"/>
</dbReference>
<evidence type="ECO:0000256" key="1">
    <source>
        <dbReference type="SAM" id="Phobius"/>
    </source>
</evidence>
<keyword evidence="1" id="KW-1133">Transmembrane helix</keyword>